<keyword evidence="3" id="KW-1185">Reference proteome</keyword>
<feature type="domain" description="N-acetylmuramoyl-L-alanine amidase" evidence="1">
    <location>
        <begin position="3"/>
        <end position="66"/>
    </location>
</feature>
<dbReference type="InterPro" id="IPR002502">
    <property type="entry name" value="Amidase_domain"/>
</dbReference>
<sequence length="174" mass="18975">GWANLWSEGVEVSGLNTGKPFTPAQITTLIRLTKWRMAVHHLTLDQVVRHADIAYPKEPPRKTDPKGINWAWFKQQLAPGAQAAPPTAKLKGANGEAYEVPADVVTFYDGHGGILPFGLPTGPAFQSTDSAGEVCTYVPLETGFLKIKPSMPEGWRIRMAPLSEVVNLLNQGYP</sequence>
<reference evidence="2 3" key="1">
    <citation type="submission" date="2015-09" db="EMBL/GenBank/DDBJ databases">
        <title>Draft genome sequence of Kouleothrix aurantiaca JCM 19913.</title>
        <authorList>
            <person name="Hemp J."/>
        </authorList>
    </citation>
    <scope>NUCLEOTIDE SEQUENCE [LARGE SCALE GENOMIC DNA]</scope>
    <source>
        <strain evidence="2 3">COM-B</strain>
    </source>
</reference>
<evidence type="ECO:0000259" key="1">
    <source>
        <dbReference type="Pfam" id="PF01510"/>
    </source>
</evidence>
<dbReference type="Pfam" id="PF01510">
    <property type="entry name" value="Amidase_2"/>
    <property type="match status" value="1"/>
</dbReference>
<gene>
    <name evidence="2" type="ORF">SE17_00180</name>
</gene>
<proteinExistence type="predicted"/>
<evidence type="ECO:0000313" key="2">
    <source>
        <dbReference type="EMBL" id="KPV55051.1"/>
    </source>
</evidence>
<dbReference type="GO" id="GO:0009253">
    <property type="term" value="P:peptidoglycan catabolic process"/>
    <property type="evidence" value="ECO:0007669"/>
    <property type="project" value="InterPro"/>
</dbReference>
<dbReference type="Proteomes" id="UP000050509">
    <property type="component" value="Unassembled WGS sequence"/>
</dbReference>
<comment type="caution">
    <text evidence="2">The sequence shown here is derived from an EMBL/GenBank/DDBJ whole genome shotgun (WGS) entry which is preliminary data.</text>
</comment>
<dbReference type="AlphaFoldDB" id="A0A0P9DYI2"/>
<name>A0A0P9DYI2_9CHLR</name>
<accession>A0A0P9DYI2</accession>
<evidence type="ECO:0000313" key="3">
    <source>
        <dbReference type="Proteomes" id="UP000050509"/>
    </source>
</evidence>
<dbReference type="SUPFAM" id="SSF55846">
    <property type="entry name" value="N-acetylmuramoyl-L-alanine amidase-like"/>
    <property type="match status" value="1"/>
</dbReference>
<dbReference type="Gene3D" id="3.40.80.10">
    <property type="entry name" value="Peptidoglycan recognition protein-like"/>
    <property type="match status" value="1"/>
</dbReference>
<organism evidence="2 3">
    <name type="scientific">Kouleothrix aurantiaca</name>
    <dbReference type="NCBI Taxonomy" id="186479"/>
    <lineage>
        <taxon>Bacteria</taxon>
        <taxon>Bacillati</taxon>
        <taxon>Chloroflexota</taxon>
        <taxon>Chloroflexia</taxon>
        <taxon>Chloroflexales</taxon>
        <taxon>Roseiflexineae</taxon>
        <taxon>Roseiflexaceae</taxon>
        <taxon>Kouleothrix</taxon>
    </lineage>
</organism>
<dbReference type="InterPro" id="IPR036505">
    <property type="entry name" value="Amidase/PGRP_sf"/>
</dbReference>
<dbReference type="GO" id="GO:0008745">
    <property type="term" value="F:N-acetylmuramoyl-L-alanine amidase activity"/>
    <property type="evidence" value="ECO:0007669"/>
    <property type="project" value="InterPro"/>
</dbReference>
<dbReference type="EMBL" id="LJCR01000001">
    <property type="protein sequence ID" value="KPV55051.1"/>
    <property type="molecule type" value="Genomic_DNA"/>
</dbReference>
<protein>
    <recommendedName>
        <fullName evidence="1">N-acetylmuramoyl-L-alanine amidase domain-containing protein</fullName>
    </recommendedName>
</protein>
<feature type="non-terminal residue" evidence="2">
    <location>
        <position position="1"/>
    </location>
</feature>